<organism evidence="1 2">
    <name type="scientific">Brachionus plicatilis</name>
    <name type="common">Marine rotifer</name>
    <name type="synonym">Brachionus muelleri</name>
    <dbReference type="NCBI Taxonomy" id="10195"/>
    <lineage>
        <taxon>Eukaryota</taxon>
        <taxon>Metazoa</taxon>
        <taxon>Spiralia</taxon>
        <taxon>Gnathifera</taxon>
        <taxon>Rotifera</taxon>
        <taxon>Eurotatoria</taxon>
        <taxon>Monogononta</taxon>
        <taxon>Pseudotrocha</taxon>
        <taxon>Ploima</taxon>
        <taxon>Brachionidae</taxon>
        <taxon>Brachionus</taxon>
    </lineage>
</organism>
<proteinExistence type="predicted"/>
<evidence type="ECO:0000313" key="2">
    <source>
        <dbReference type="Proteomes" id="UP000276133"/>
    </source>
</evidence>
<evidence type="ECO:0000313" key="1">
    <source>
        <dbReference type="EMBL" id="RNA33501.1"/>
    </source>
</evidence>
<dbReference type="AlphaFoldDB" id="A0A3M7SCJ1"/>
<dbReference type="EMBL" id="REGN01001626">
    <property type="protein sequence ID" value="RNA33501.1"/>
    <property type="molecule type" value="Genomic_DNA"/>
</dbReference>
<keyword evidence="2" id="KW-1185">Reference proteome</keyword>
<reference evidence="1 2" key="1">
    <citation type="journal article" date="2018" name="Sci. Rep.">
        <title>Genomic signatures of local adaptation to the degree of environmental predictability in rotifers.</title>
        <authorList>
            <person name="Franch-Gras L."/>
            <person name="Hahn C."/>
            <person name="Garcia-Roger E.M."/>
            <person name="Carmona M.J."/>
            <person name="Serra M."/>
            <person name="Gomez A."/>
        </authorList>
    </citation>
    <scope>NUCLEOTIDE SEQUENCE [LARGE SCALE GENOMIC DNA]</scope>
    <source>
        <strain evidence="1">HYR1</strain>
    </source>
</reference>
<accession>A0A3M7SCJ1</accession>
<sequence>MYNQKWKLKFKVFNTKNKSGSGFSTVKYINPLLGYIIIKTGLIFQNKIKSITHSHHNEKLFGPIIENLIVFNENFPIIDDLKISNTTTYKIFLFSPGVKKQFSNIEGRINSKRLEKA</sequence>
<protein>
    <submittedName>
        <fullName evidence="1">Uncharacterized protein</fullName>
    </submittedName>
</protein>
<name>A0A3M7SCJ1_BRAPC</name>
<comment type="caution">
    <text evidence="1">The sequence shown here is derived from an EMBL/GenBank/DDBJ whole genome shotgun (WGS) entry which is preliminary data.</text>
</comment>
<gene>
    <name evidence="1" type="ORF">BpHYR1_039574</name>
</gene>
<dbReference type="Proteomes" id="UP000276133">
    <property type="component" value="Unassembled WGS sequence"/>
</dbReference>